<keyword evidence="7" id="KW-0804">Transcription</keyword>
<dbReference type="PROSITE" id="PS51728">
    <property type="entry name" value="RTT109_HAT"/>
    <property type="match status" value="1"/>
</dbReference>
<dbReference type="GO" id="GO:0006974">
    <property type="term" value="P:DNA damage response"/>
    <property type="evidence" value="ECO:0007669"/>
    <property type="project" value="UniProtKB-KW"/>
</dbReference>
<dbReference type="PANTHER" id="PTHR31571">
    <property type="entry name" value="ALTERED INHERITANCE OF MITOCHONDRIA PROTEIN 6"/>
    <property type="match status" value="1"/>
</dbReference>
<comment type="catalytic activity">
    <reaction evidence="9">
        <text>L-lysyl-[histone] + acetyl-CoA = N(6)-acetyl-L-lysyl-[histone] + CoA + H(+)</text>
        <dbReference type="Rhea" id="RHEA:21992"/>
        <dbReference type="Rhea" id="RHEA-COMP:9845"/>
        <dbReference type="Rhea" id="RHEA-COMP:11338"/>
        <dbReference type="ChEBI" id="CHEBI:15378"/>
        <dbReference type="ChEBI" id="CHEBI:29969"/>
        <dbReference type="ChEBI" id="CHEBI:57287"/>
        <dbReference type="ChEBI" id="CHEBI:57288"/>
        <dbReference type="ChEBI" id="CHEBI:61930"/>
        <dbReference type="EC" id="2.3.1.48"/>
    </reaction>
    <physiologicalReaction direction="left-to-right" evidence="9">
        <dbReference type="Rhea" id="RHEA:21993"/>
    </physiologicalReaction>
</comment>
<dbReference type="InterPro" id="IPR016849">
    <property type="entry name" value="Rtt109"/>
</dbReference>
<evidence type="ECO:0000256" key="5">
    <source>
        <dbReference type="ARBA" id="ARBA00022990"/>
    </source>
</evidence>
<dbReference type="GO" id="GO:0006355">
    <property type="term" value="P:regulation of DNA-templated transcription"/>
    <property type="evidence" value="ECO:0007669"/>
    <property type="project" value="InterPro"/>
</dbReference>
<keyword evidence="12" id="KW-1185">Reference proteome</keyword>
<dbReference type="InterPro" id="IPR013178">
    <property type="entry name" value="Histone_AcTrfase_Rtt109/CBP"/>
</dbReference>
<evidence type="ECO:0000256" key="10">
    <source>
        <dbReference type="SAM" id="MobiDB-lite"/>
    </source>
</evidence>
<feature type="compositionally biased region" description="Polar residues" evidence="10">
    <location>
        <begin position="426"/>
        <end position="458"/>
    </location>
</feature>
<feature type="compositionally biased region" description="Basic and acidic residues" evidence="10">
    <location>
        <begin position="459"/>
        <end position="480"/>
    </location>
</feature>
<dbReference type="EMBL" id="CAJVPL010000275">
    <property type="protein sequence ID" value="CAG8477231.1"/>
    <property type="molecule type" value="Genomic_DNA"/>
</dbReference>
<dbReference type="GO" id="GO:0005634">
    <property type="term" value="C:nucleus"/>
    <property type="evidence" value="ECO:0007669"/>
    <property type="project" value="UniProtKB-SubCell"/>
</dbReference>
<evidence type="ECO:0000256" key="9">
    <source>
        <dbReference type="ARBA" id="ARBA00048940"/>
    </source>
</evidence>
<keyword evidence="6" id="KW-0805">Transcription regulation</keyword>
<evidence type="ECO:0000256" key="6">
    <source>
        <dbReference type="ARBA" id="ARBA00023015"/>
    </source>
</evidence>
<reference evidence="11" key="1">
    <citation type="submission" date="2021-06" db="EMBL/GenBank/DDBJ databases">
        <authorList>
            <person name="Kallberg Y."/>
            <person name="Tangrot J."/>
            <person name="Rosling A."/>
        </authorList>
    </citation>
    <scope>NUCLEOTIDE SEQUENCE</scope>
    <source>
        <strain evidence="11">MT106</strain>
    </source>
</reference>
<dbReference type="OrthoDB" id="3361892at2759"/>
<evidence type="ECO:0000256" key="1">
    <source>
        <dbReference type="ARBA" id="ARBA00004123"/>
    </source>
</evidence>
<evidence type="ECO:0000256" key="3">
    <source>
        <dbReference type="ARBA" id="ARBA00022679"/>
    </source>
</evidence>
<evidence type="ECO:0000256" key="7">
    <source>
        <dbReference type="ARBA" id="ARBA00023163"/>
    </source>
</evidence>
<dbReference type="Proteomes" id="UP000789831">
    <property type="component" value="Unassembled WGS sequence"/>
</dbReference>
<name>A0A9N8Z6U0_9GLOM</name>
<dbReference type="PANTHER" id="PTHR31571:SF2">
    <property type="entry name" value="HISTONE ACETYLTRANSFERASE RTT109"/>
    <property type="match status" value="1"/>
</dbReference>
<dbReference type="AlphaFoldDB" id="A0A9N8Z6U0"/>
<feature type="region of interest" description="Disordered" evidence="10">
    <location>
        <begin position="425"/>
        <end position="480"/>
    </location>
</feature>
<comment type="caution">
    <text evidence="11">The sequence shown here is derived from an EMBL/GenBank/DDBJ whole genome shotgun (WGS) entry which is preliminary data.</text>
</comment>
<dbReference type="Pfam" id="PF08214">
    <property type="entry name" value="HAT_KAT11"/>
    <property type="match status" value="1"/>
</dbReference>
<dbReference type="SMART" id="SM01250">
    <property type="entry name" value="KAT11"/>
    <property type="match status" value="1"/>
</dbReference>
<evidence type="ECO:0000256" key="2">
    <source>
        <dbReference type="ARBA" id="ARBA00013184"/>
    </source>
</evidence>
<evidence type="ECO:0000313" key="11">
    <source>
        <dbReference type="EMBL" id="CAG8477231.1"/>
    </source>
</evidence>
<protein>
    <recommendedName>
        <fullName evidence="2">histone acetyltransferase</fullName>
        <ecNumber evidence="2">2.3.1.48</ecNumber>
    </recommendedName>
</protein>
<comment type="subcellular location">
    <subcellularLocation>
        <location evidence="1">Nucleus</location>
    </subcellularLocation>
</comment>
<evidence type="ECO:0000256" key="8">
    <source>
        <dbReference type="ARBA" id="ARBA00023242"/>
    </source>
</evidence>
<keyword evidence="3" id="KW-0808">Transferase</keyword>
<keyword evidence="4" id="KW-0227">DNA damage</keyword>
<gene>
    <name evidence="11" type="ORF">AGERDE_LOCUS3044</name>
</gene>
<evidence type="ECO:0000256" key="4">
    <source>
        <dbReference type="ARBA" id="ARBA00022763"/>
    </source>
</evidence>
<evidence type="ECO:0000313" key="12">
    <source>
        <dbReference type="Proteomes" id="UP000789831"/>
    </source>
</evidence>
<sequence>MSSPKYTVQLVSTELKPTPIPVNAPKRNNSRGCNEPQATRSLLLLLQEHLTPTDDNIDKKVLVTALEAYEYHYNDDDNSMILYISKVDTTGFQKPVSEGGTKSLTKTLVSGFLSYYATQLKHLTIKLHLFARAQPQYFFTKSAKNPAKHLLNDVQLIRWWKTLLQQLFVLNDEDGDNSNNNDNMRWFLIPGVVSEHEAQLLIKDPIVSPSETDSKLWTYGYPYPDSAIAGQVIPRFEGDPKLRFFETLEDSEYQKNEKEMHIDSNDDDEQTNFTVKEFWEMISFTSEFNSGKNSAFFWVYFGGSAQRRASSYTATTDNSKDPILQSTTVTANEKLGGLTLTDVKYNSVISSLEHLEFFPLDVAINSTNTFTQLLGERYLSEAEIEFTGKLNDSVPDQKKTSNILLNQSSSLSKVNNLQMFIKRNKPTTPTEQQPNLSKAPSSHTDIFDSQLSATSSVDTSKESLEKTESSVKRAKKSDSD</sequence>
<dbReference type="InterPro" id="IPR051236">
    <property type="entry name" value="HAT_RTT109-like"/>
</dbReference>
<organism evidence="11 12">
    <name type="scientific">Ambispora gerdemannii</name>
    <dbReference type="NCBI Taxonomy" id="144530"/>
    <lineage>
        <taxon>Eukaryota</taxon>
        <taxon>Fungi</taxon>
        <taxon>Fungi incertae sedis</taxon>
        <taxon>Mucoromycota</taxon>
        <taxon>Glomeromycotina</taxon>
        <taxon>Glomeromycetes</taxon>
        <taxon>Archaeosporales</taxon>
        <taxon>Ambisporaceae</taxon>
        <taxon>Ambispora</taxon>
    </lineage>
</organism>
<keyword evidence="8" id="KW-0539">Nucleus</keyword>
<dbReference type="GO" id="GO:0032931">
    <property type="term" value="F:histone H3K56 acetyltransferase activity"/>
    <property type="evidence" value="ECO:0007669"/>
    <property type="project" value="TreeGrafter"/>
</dbReference>
<accession>A0A9N8Z6U0</accession>
<proteinExistence type="predicted"/>
<keyword evidence="5" id="KW-0007">Acetylation</keyword>
<dbReference type="EC" id="2.3.1.48" evidence="2"/>